<comment type="similarity">
    <text evidence="2">Belongs to the acyl-CoA dehydrogenase family.</text>
</comment>
<dbReference type="GO" id="GO:0003995">
    <property type="term" value="F:acyl-CoA dehydrogenase activity"/>
    <property type="evidence" value="ECO:0007669"/>
    <property type="project" value="InterPro"/>
</dbReference>
<organism evidence="14 15">
    <name type="scientific">Alicycliphilus denitrificans</name>
    <dbReference type="NCBI Taxonomy" id="179636"/>
    <lineage>
        <taxon>Bacteria</taxon>
        <taxon>Pseudomonadati</taxon>
        <taxon>Pseudomonadota</taxon>
        <taxon>Betaproteobacteria</taxon>
        <taxon>Burkholderiales</taxon>
        <taxon>Comamonadaceae</taxon>
        <taxon>Alicycliphilus</taxon>
    </lineage>
</organism>
<dbReference type="InterPro" id="IPR013786">
    <property type="entry name" value="AcylCoA_DH/ox_N"/>
</dbReference>
<evidence type="ECO:0000256" key="1">
    <source>
        <dbReference type="ARBA" id="ARBA00001974"/>
    </source>
</evidence>
<evidence type="ECO:0000256" key="8">
    <source>
        <dbReference type="ARBA" id="ARBA00066461"/>
    </source>
</evidence>
<dbReference type="InterPro" id="IPR009075">
    <property type="entry name" value="AcylCo_DH/oxidase_C"/>
</dbReference>
<dbReference type="Pfam" id="PF02771">
    <property type="entry name" value="Acyl-CoA_dh_N"/>
    <property type="match status" value="1"/>
</dbReference>
<dbReference type="InterPro" id="IPR046373">
    <property type="entry name" value="Acyl-CoA_Oxase/DH_mid-dom_sf"/>
</dbReference>
<evidence type="ECO:0000256" key="9">
    <source>
        <dbReference type="ARBA" id="ARBA00068311"/>
    </source>
</evidence>
<dbReference type="PANTHER" id="PTHR43884:SF12">
    <property type="entry name" value="ISOVALERYL-COA DEHYDROGENASE, MITOCHONDRIAL-RELATED"/>
    <property type="match status" value="1"/>
</dbReference>
<evidence type="ECO:0000256" key="6">
    <source>
        <dbReference type="ARBA" id="ARBA00023002"/>
    </source>
</evidence>
<evidence type="ECO:0000256" key="4">
    <source>
        <dbReference type="ARBA" id="ARBA00022801"/>
    </source>
</evidence>
<dbReference type="Pfam" id="PF02770">
    <property type="entry name" value="Acyl-CoA_dh_M"/>
    <property type="match status" value="1"/>
</dbReference>
<dbReference type="InterPro" id="IPR006091">
    <property type="entry name" value="Acyl-CoA_Oxase/DH_mid-dom"/>
</dbReference>
<dbReference type="EC" id="3.13.1.4" evidence="8"/>
<protein>
    <recommendedName>
        <fullName evidence="9">3-sulfinopropanoyl-CoA desulfinase</fullName>
        <ecNumber evidence="8">3.13.1.4</ecNumber>
    </recommendedName>
    <alternativeName>
        <fullName evidence="10">3-sulfinopropionyl coenzyme A desulfinase</fullName>
    </alternativeName>
</protein>
<dbReference type="RefSeq" id="WP_094437457.1">
    <property type="nucleotide sequence ID" value="NZ_NKDB02000004.1"/>
</dbReference>
<dbReference type="AlphaFoldDB" id="A0A3R7IRN9"/>
<dbReference type="SUPFAM" id="SSF56645">
    <property type="entry name" value="Acyl-CoA dehydrogenase NM domain-like"/>
    <property type="match status" value="1"/>
</dbReference>
<dbReference type="SUPFAM" id="SSF47203">
    <property type="entry name" value="Acyl-CoA dehydrogenase C-terminal domain-like"/>
    <property type="match status" value="1"/>
</dbReference>
<gene>
    <name evidence="14" type="ORF">CE154_017560</name>
</gene>
<evidence type="ECO:0000259" key="13">
    <source>
        <dbReference type="Pfam" id="PF02771"/>
    </source>
</evidence>
<dbReference type="FunFam" id="1.20.140.10:FF:000004">
    <property type="entry name" value="Acyl-CoA dehydrogenase FadE25"/>
    <property type="match status" value="1"/>
</dbReference>
<dbReference type="InterPro" id="IPR037069">
    <property type="entry name" value="AcylCoA_DH/ox_N_sf"/>
</dbReference>
<dbReference type="InterPro" id="IPR036250">
    <property type="entry name" value="AcylCo_DH-like_C"/>
</dbReference>
<keyword evidence="4" id="KW-0378">Hydrolase</keyword>
<name>A0A3R7IRN9_9BURK</name>
<dbReference type="PANTHER" id="PTHR43884">
    <property type="entry name" value="ACYL-COA DEHYDROGENASE"/>
    <property type="match status" value="1"/>
</dbReference>
<evidence type="ECO:0000313" key="14">
    <source>
        <dbReference type="EMBL" id="RKJ94941.1"/>
    </source>
</evidence>
<evidence type="ECO:0000256" key="7">
    <source>
        <dbReference type="ARBA" id="ARBA00052938"/>
    </source>
</evidence>
<comment type="catalytic activity">
    <reaction evidence="7">
        <text>3-sulfinopropanoyl-CoA + H2O = propanoyl-CoA + sulfite + H(+)</text>
        <dbReference type="Rhea" id="RHEA:41624"/>
        <dbReference type="ChEBI" id="CHEBI:15377"/>
        <dbReference type="ChEBI" id="CHEBI:15378"/>
        <dbReference type="ChEBI" id="CHEBI:17359"/>
        <dbReference type="ChEBI" id="CHEBI:57392"/>
        <dbReference type="ChEBI" id="CHEBI:78349"/>
        <dbReference type="EC" id="3.13.1.4"/>
    </reaction>
    <physiologicalReaction direction="left-to-right" evidence="7">
        <dbReference type="Rhea" id="RHEA:41625"/>
    </physiologicalReaction>
</comment>
<evidence type="ECO:0000259" key="12">
    <source>
        <dbReference type="Pfam" id="PF02770"/>
    </source>
</evidence>
<feature type="domain" description="Acyl-CoA dehydrogenase/oxidase N-terminal" evidence="13">
    <location>
        <begin position="10"/>
        <end position="121"/>
    </location>
</feature>
<accession>A0A3R7IRN9</accession>
<dbReference type="GO" id="GO:0050660">
    <property type="term" value="F:flavin adenine dinucleotide binding"/>
    <property type="evidence" value="ECO:0007669"/>
    <property type="project" value="InterPro"/>
</dbReference>
<reference evidence="14 15" key="1">
    <citation type="submission" date="2018-09" db="EMBL/GenBank/DDBJ databases">
        <title>Genome comparison of Alicycliphilus sp. BQ1, a polyurethanolytic bacterium, with its closest phylogenetic relatives Alicycliphilus denitrificans BC and K601, unable to attack polyurethane.</title>
        <authorList>
            <person name="Loza-Tavera H."/>
            <person name="Lozano L."/>
            <person name="Cevallos M."/>
            <person name="Maya-Lucas O."/>
            <person name="Garcia-Mena J."/>
            <person name="Hernandez J."/>
        </authorList>
    </citation>
    <scope>NUCLEOTIDE SEQUENCE [LARGE SCALE GENOMIC DNA]</scope>
    <source>
        <strain evidence="14 15">BQ1</strain>
    </source>
</reference>
<dbReference type="Gene3D" id="1.10.540.10">
    <property type="entry name" value="Acyl-CoA dehydrogenase/oxidase, N-terminal domain"/>
    <property type="match status" value="1"/>
</dbReference>
<comment type="caution">
    <text evidence="14">The sequence shown here is derived from an EMBL/GenBank/DDBJ whole genome shotgun (WGS) entry which is preliminary data.</text>
</comment>
<evidence type="ECO:0000256" key="3">
    <source>
        <dbReference type="ARBA" id="ARBA00022630"/>
    </source>
</evidence>
<dbReference type="PIRSF" id="PIRSF016578">
    <property type="entry name" value="HsaA"/>
    <property type="match status" value="1"/>
</dbReference>
<dbReference type="GO" id="GO:0016787">
    <property type="term" value="F:hydrolase activity"/>
    <property type="evidence" value="ECO:0007669"/>
    <property type="project" value="UniProtKB-KW"/>
</dbReference>
<dbReference type="InterPro" id="IPR006089">
    <property type="entry name" value="Acyl-CoA_DH_CS"/>
</dbReference>
<dbReference type="InterPro" id="IPR009100">
    <property type="entry name" value="AcylCoA_DH/oxidase_NM_dom_sf"/>
</dbReference>
<keyword evidence="3" id="KW-0285">Flavoprotein</keyword>
<dbReference type="EMBL" id="NKDB02000004">
    <property type="protein sequence ID" value="RKJ94941.1"/>
    <property type="molecule type" value="Genomic_DNA"/>
</dbReference>
<evidence type="ECO:0000259" key="11">
    <source>
        <dbReference type="Pfam" id="PF00441"/>
    </source>
</evidence>
<feature type="domain" description="Acyl-CoA oxidase/dehydrogenase middle" evidence="12">
    <location>
        <begin position="125"/>
        <end position="224"/>
    </location>
</feature>
<evidence type="ECO:0000256" key="10">
    <source>
        <dbReference type="ARBA" id="ARBA00075603"/>
    </source>
</evidence>
<proteinExistence type="inferred from homology"/>
<dbReference type="Gene3D" id="1.20.140.10">
    <property type="entry name" value="Butyryl-CoA Dehydrogenase, subunit A, domain 3"/>
    <property type="match status" value="1"/>
</dbReference>
<comment type="cofactor">
    <cofactor evidence="1">
        <name>FAD</name>
        <dbReference type="ChEBI" id="CHEBI:57692"/>
    </cofactor>
</comment>
<dbReference type="Proteomes" id="UP000216225">
    <property type="component" value="Unassembled WGS sequence"/>
</dbReference>
<keyword evidence="5" id="KW-0274">FAD</keyword>
<dbReference type="PROSITE" id="PS00073">
    <property type="entry name" value="ACYL_COA_DH_2"/>
    <property type="match status" value="1"/>
</dbReference>
<evidence type="ECO:0000313" key="15">
    <source>
        <dbReference type="Proteomes" id="UP000216225"/>
    </source>
</evidence>
<dbReference type="Gene3D" id="2.40.110.10">
    <property type="entry name" value="Butyryl-CoA Dehydrogenase, subunit A, domain 2"/>
    <property type="match status" value="1"/>
</dbReference>
<keyword evidence="6" id="KW-0560">Oxidoreductase</keyword>
<sequence>MNTLNRLGVTADDRAVADAVARFATGTLAPRAREIDEHGLSVTCHVPQLAELGVMGMNLPEHLGGAGVTPTAMLLSLVEISRACAATSSMIGAHYLGTDAVLMGGSPGQHARWLPRAASGEWLAGFALTEPRGGSHPADLRTRATREGAGEDAHYRIDGVKHFISNAKEARFLVVFAKTDPGAGARGVSAFVVEADSPGISVSSPERLMGIQGAHAFEVAFDGVRVPAANRLGAEGTGFKTAMKVLDNSRLDVAATALGIAEAALADATRWMKERQIGGEPIAGKQGLQWMLADMKLRLEASWGLTLQALALRQAGQPFTLQSAMAKLHASEMAGFVADAALQIHGGYGYTREMPLERYVRDARILRIYEGSSEVQRNIIARTVLAD</sequence>
<evidence type="ECO:0000256" key="2">
    <source>
        <dbReference type="ARBA" id="ARBA00009347"/>
    </source>
</evidence>
<feature type="domain" description="Acyl-CoA dehydrogenase/oxidase C-terminal" evidence="11">
    <location>
        <begin position="236"/>
        <end position="384"/>
    </location>
</feature>
<dbReference type="Pfam" id="PF00441">
    <property type="entry name" value="Acyl-CoA_dh_1"/>
    <property type="match status" value="1"/>
</dbReference>
<evidence type="ECO:0000256" key="5">
    <source>
        <dbReference type="ARBA" id="ARBA00022827"/>
    </source>
</evidence>
<dbReference type="FunFam" id="2.40.110.10:FF:000002">
    <property type="entry name" value="Acyl-CoA dehydrogenase fadE12"/>
    <property type="match status" value="1"/>
</dbReference>